<accession>A0A6A8M8E2</accession>
<dbReference type="InterPro" id="IPR036754">
    <property type="entry name" value="YbaK/aa-tRNA-synt-asso_dom_sf"/>
</dbReference>
<dbReference type="Pfam" id="PF04073">
    <property type="entry name" value="tRNA_edit"/>
    <property type="match status" value="1"/>
</dbReference>
<name>A0A6A8M8E2_9FIRM</name>
<gene>
    <name evidence="2" type="ORF">FYJ66_05170</name>
</gene>
<sequence>MGLESAVRCLDEYGFKDRVKLLDESSATVDLAAEAVGVEPDQIAKTLSFLVKDVPVLVLASGKARIDNHKFKEEFKTKAKMIHSDQVEALVGHAPGGVCPFGVKEGVQVYLDNSLKKHEVVYPAAGTGNSAVKLTVPELEKCSGYLKWIDVCK</sequence>
<proteinExistence type="predicted"/>
<organism evidence="2">
    <name type="scientific">Baileyella intestinalis</name>
    <dbReference type="NCBI Taxonomy" id="2606709"/>
    <lineage>
        <taxon>Bacteria</taxon>
        <taxon>Bacillati</taxon>
        <taxon>Bacillota</taxon>
        <taxon>Clostridia</taxon>
        <taxon>Peptostreptococcales</taxon>
        <taxon>Anaerovoracaceae</taxon>
        <taxon>Baileyella</taxon>
    </lineage>
</organism>
<dbReference type="Gene3D" id="3.90.960.10">
    <property type="entry name" value="YbaK/aminoacyl-tRNA synthetase-associated domain"/>
    <property type="match status" value="1"/>
</dbReference>
<comment type="caution">
    <text evidence="2">The sequence shown here is derived from an EMBL/GenBank/DDBJ whole genome shotgun (WGS) entry which is preliminary data.</text>
</comment>
<dbReference type="SUPFAM" id="SSF55826">
    <property type="entry name" value="YbaK/ProRS associated domain"/>
    <property type="match status" value="1"/>
</dbReference>
<dbReference type="PANTHER" id="PTHR30411:SF1">
    <property type="entry name" value="CYTOPLASMIC PROTEIN"/>
    <property type="match status" value="1"/>
</dbReference>
<dbReference type="RefSeq" id="WP_154572456.1">
    <property type="nucleotide sequence ID" value="NZ_JAXDSY010000035.1"/>
</dbReference>
<dbReference type="EMBL" id="VUNB01000004">
    <property type="protein sequence ID" value="MST68980.1"/>
    <property type="molecule type" value="Genomic_DNA"/>
</dbReference>
<dbReference type="GO" id="GO:0002161">
    <property type="term" value="F:aminoacyl-tRNA deacylase activity"/>
    <property type="evidence" value="ECO:0007669"/>
    <property type="project" value="InterPro"/>
</dbReference>
<protein>
    <submittedName>
        <fullName evidence="2">YbaK/EbsC family protein</fullName>
    </submittedName>
</protein>
<reference evidence="2" key="1">
    <citation type="submission" date="2019-09" db="EMBL/GenBank/DDBJ databases">
        <title>In-depth cultivation of the pig gut microbiome towards novel bacterial diversity and tailored functional studies.</title>
        <authorList>
            <person name="Wylensek D."/>
            <person name="Hitch T.C.A."/>
            <person name="Clavel T."/>
        </authorList>
    </citation>
    <scope>NUCLEOTIDE SEQUENCE</scope>
    <source>
        <strain evidence="2">RF-744-FAT-WT-3</strain>
    </source>
</reference>
<dbReference type="InterPro" id="IPR007214">
    <property type="entry name" value="YbaK/aa-tRNA-synth-assoc-dom"/>
</dbReference>
<feature type="domain" description="YbaK/aminoacyl-tRNA synthetase-associated" evidence="1">
    <location>
        <begin position="24"/>
        <end position="141"/>
    </location>
</feature>
<dbReference type="AlphaFoldDB" id="A0A6A8M8E2"/>
<evidence type="ECO:0000259" key="1">
    <source>
        <dbReference type="Pfam" id="PF04073"/>
    </source>
</evidence>
<dbReference type="PANTHER" id="PTHR30411">
    <property type="entry name" value="CYTOPLASMIC PROTEIN"/>
    <property type="match status" value="1"/>
</dbReference>
<dbReference type="CDD" id="cd04333">
    <property type="entry name" value="ProX_deacylase"/>
    <property type="match status" value="1"/>
</dbReference>
<evidence type="ECO:0000313" key="2">
    <source>
        <dbReference type="EMBL" id="MST68980.1"/>
    </source>
</evidence>